<evidence type="ECO:0000256" key="14">
    <source>
        <dbReference type="ARBA" id="ARBA00075117"/>
    </source>
</evidence>
<dbReference type="PROSITE" id="PS50112">
    <property type="entry name" value="PAS"/>
    <property type="match status" value="1"/>
</dbReference>
<keyword evidence="8" id="KW-0067">ATP-binding</keyword>
<evidence type="ECO:0000313" key="19">
    <source>
        <dbReference type="Proteomes" id="UP000422572"/>
    </source>
</evidence>
<dbReference type="SMART" id="SM00091">
    <property type="entry name" value="PAS"/>
    <property type="match status" value="1"/>
</dbReference>
<keyword evidence="6" id="KW-0418">Kinase</keyword>
<dbReference type="InterPro" id="IPR013656">
    <property type="entry name" value="PAS_4"/>
</dbReference>
<evidence type="ECO:0000256" key="15">
    <source>
        <dbReference type="ARBA" id="ARBA00081350"/>
    </source>
</evidence>
<dbReference type="Gene3D" id="3.30.450.40">
    <property type="match status" value="1"/>
</dbReference>
<organism evidence="18 19">
    <name type="scientific">Streptomyces ficellus</name>
    <dbReference type="NCBI Taxonomy" id="1977088"/>
    <lineage>
        <taxon>Bacteria</taxon>
        <taxon>Bacillati</taxon>
        <taxon>Actinomycetota</taxon>
        <taxon>Actinomycetes</taxon>
        <taxon>Kitasatosporales</taxon>
        <taxon>Streptomycetaceae</taxon>
        <taxon>Streptomyces</taxon>
    </lineage>
</organism>
<dbReference type="EMBL" id="CP034279">
    <property type="protein sequence ID" value="QGV76873.1"/>
    <property type="molecule type" value="Genomic_DNA"/>
</dbReference>
<dbReference type="AlphaFoldDB" id="A0A6I6EYV0"/>
<keyword evidence="5" id="KW-0547">Nucleotide-binding</keyword>
<evidence type="ECO:0000256" key="7">
    <source>
        <dbReference type="ARBA" id="ARBA00022801"/>
    </source>
</evidence>
<feature type="region of interest" description="Disordered" evidence="16">
    <location>
        <begin position="1"/>
        <end position="20"/>
    </location>
</feature>
<keyword evidence="7" id="KW-0378">Hydrolase</keyword>
<dbReference type="CDD" id="cd00130">
    <property type="entry name" value="PAS"/>
    <property type="match status" value="1"/>
</dbReference>
<feature type="compositionally biased region" description="Low complexity" evidence="16">
    <location>
        <begin position="304"/>
        <end position="316"/>
    </location>
</feature>
<feature type="domain" description="PAS" evidence="17">
    <location>
        <begin position="209"/>
        <end position="237"/>
    </location>
</feature>
<dbReference type="SUPFAM" id="SSF81606">
    <property type="entry name" value="PP2C-like"/>
    <property type="match status" value="1"/>
</dbReference>
<dbReference type="Pfam" id="PF13185">
    <property type="entry name" value="GAF_2"/>
    <property type="match status" value="1"/>
</dbReference>
<evidence type="ECO:0000256" key="9">
    <source>
        <dbReference type="ARBA" id="ARBA00022842"/>
    </source>
</evidence>
<dbReference type="InterPro" id="IPR052016">
    <property type="entry name" value="Bact_Sigma-Reg"/>
</dbReference>
<dbReference type="Pfam" id="PF07228">
    <property type="entry name" value="SpoIIE"/>
    <property type="match status" value="1"/>
</dbReference>
<sequence length="733" mass="78104">MHHTDGATGAAETAAQQAPDRLDGPLAAVMEETGASVGLVYLLEAEERVLRLGLVAGAPPPITAPWARISLDEAVPVADAVRERRLVWLGGGQEEVARRYPRLGLVLPYDFLLAAAPIAGGGDDALGGLVLLWPGWHPPRLSEREEEGIRTFARRAEQCLRGAPARDGDVRPPQGEPRFVAAPRRRHLDPARAAAALDFTDRMPLGCCALDLDGQITFINTAGAALVGVDAPKLLGRRPWEVLPWLRDPLVEDRYRAAVVARRPTAFTAVRPPDARLLFQLYPDERGISLHISPAATVSSGTTPPAALAPDAPAPATEGETGQEPMGAMGLYHLTHLAAALAEAAGVRDVMELLADQIVPALGPQGLVLMTVEEGRLRIIGHRGYRPEFVARFDGTPLTAAVANAQVLTTGTPVFFASYEEFRRAHPDAPRHEGRSAWAFLPLTASGRSVGSLILSYDRPRPFPPAERALLTSLAGLIAQALDRARLYDAKHALAHTLQTGLLPQTLPPVPGLDVTARYRPAGHGMEIGGDFYDLIHPTPTTVVAAIGDVQGHNVNAAALMGQVRTAVHAHATAGTPPSQLLARTNRLLADLDPGLFTSCLIVQVDLEHRRARLASAGHPPPLLRQPDGGTDVLPVPPGLLLGIEPTAAYPTLEIPFPPGALLLLHTDGLVETPGTDIDSATLNLARHLARHHLDHPGAQSLDDTADSLLRYSERTTPGTDDIALLLLRATRA</sequence>
<proteinExistence type="predicted"/>
<evidence type="ECO:0000256" key="12">
    <source>
        <dbReference type="ARBA" id="ARBA00047761"/>
    </source>
</evidence>
<keyword evidence="10" id="KW-0904">Protein phosphatase</keyword>
<keyword evidence="19" id="KW-1185">Reference proteome</keyword>
<dbReference type="Gene3D" id="3.30.450.20">
    <property type="entry name" value="PAS domain"/>
    <property type="match status" value="1"/>
</dbReference>
<dbReference type="SUPFAM" id="SSF55781">
    <property type="entry name" value="GAF domain-like"/>
    <property type="match status" value="2"/>
</dbReference>
<evidence type="ECO:0000256" key="11">
    <source>
        <dbReference type="ARBA" id="ARBA00023211"/>
    </source>
</evidence>
<evidence type="ECO:0000256" key="13">
    <source>
        <dbReference type="ARBA" id="ARBA00056274"/>
    </source>
</evidence>
<dbReference type="Gene3D" id="3.60.40.10">
    <property type="entry name" value="PPM-type phosphatase domain"/>
    <property type="match status" value="1"/>
</dbReference>
<dbReference type="EC" id="3.1.3.16" evidence="1"/>
<evidence type="ECO:0000313" key="18">
    <source>
        <dbReference type="EMBL" id="QGV76873.1"/>
    </source>
</evidence>
<dbReference type="PANTHER" id="PTHR43156">
    <property type="entry name" value="STAGE II SPORULATION PROTEIN E-RELATED"/>
    <property type="match status" value="1"/>
</dbReference>
<evidence type="ECO:0000256" key="2">
    <source>
        <dbReference type="ARBA" id="ARBA00022553"/>
    </source>
</evidence>
<feature type="region of interest" description="Disordered" evidence="16">
    <location>
        <begin position="300"/>
        <end position="322"/>
    </location>
</feature>
<dbReference type="OrthoDB" id="118142at2"/>
<dbReference type="InterPro" id="IPR036457">
    <property type="entry name" value="PPM-type-like_dom_sf"/>
</dbReference>
<reference evidence="18 19" key="1">
    <citation type="submission" date="2018-12" db="EMBL/GenBank/DDBJ databases">
        <title>Complete genome sequence of Streptomyces ficellus NRRL8067, the producer of ficellomycin, feldamycin and nojirimycin.</title>
        <authorList>
            <person name="Zhang H."/>
            <person name="Yue R."/>
            <person name="Liu Y."/>
            <person name="Li M."/>
            <person name="Mu H."/>
            <person name="Zhang J."/>
        </authorList>
    </citation>
    <scope>NUCLEOTIDE SEQUENCE [LARGE SCALE GENOMIC DNA]</scope>
    <source>
        <strain evidence="18 19">NRRL 8067</strain>
    </source>
</reference>
<protein>
    <recommendedName>
        <fullName evidence="1">protein-serine/threonine phosphatase</fullName>
        <ecNumber evidence="1">3.1.3.16</ecNumber>
    </recommendedName>
    <alternativeName>
        <fullName evidence="15">Protein-serine/threonine phosphatase</fullName>
    </alternativeName>
    <alternativeName>
        <fullName evidence="14">Serine/threonine-protein kinase</fullName>
    </alternativeName>
</protein>
<dbReference type="GO" id="GO:0016301">
    <property type="term" value="F:kinase activity"/>
    <property type="evidence" value="ECO:0007669"/>
    <property type="project" value="UniProtKB-KW"/>
</dbReference>
<keyword evidence="2" id="KW-0597">Phosphoprotein</keyword>
<evidence type="ECO:0000256" key="10">
    <source>
        <dbReference type="ARBA" id="ARBA00022912"/>
    </source>
</evidence>
<dbReference type="InterPro" id="IPR029016">
    <property type="entry name" value="GAF-like_dom_sf"/>
</dbReference>
<evidence type="ECO:0000259" key="17">
    <source>
        <dbReference type="PROSITE" id="PS50112"/>
    </source>
</evidence>
<dbReference type="GO" id="GO:0046872">
    <property type="term" value="F:metal ion binding"/>
    <property type="evidence" value="ECO:0007669"/>
    <property type="project" value="UniProtKB-KW"/>
</dbReference>
<dbReference type="GO" id="GO:0005524">
    <property type="term" value="F:ATP binding"/>
    <property type="evidence" value="ECO:0007669"/>
    <property type="project" value="UniProtKB-KW"/>
</dbReference>
<dbReference type="SUPFAM" id="SSF55785">
    <property type="entry name" value="PYP-like sensor domain (PAS domain)"/>
    <property type="match status" value="1"/>
</dbReference>
<dbReference type="KEGG" id="sfic:EIZ62_00275"/>
<dbReference type="SMART" id="SM00065">
    <property type="entry name" value="GAF"/>
    <property type="match status" value="1"/>
</dbReference>
<evidence type="ECO:0000256" key="3">
    <source>
        <dbReference type="ARBA" id="ARBA00022679"/>
    </source>
</evidence>
<dbReference type="SMART" id="SM00331">
    <property type="entry name" value="PP2C_SIG"/>
    <property type="match status" value="1"/>
</dbReference>
<feature type="compositionally biased region" description="Low complexity" evidence="16">
    <location>
        <begin position="1"/>
        <end position="18"/>
    </location>
</feature>
<comment type="function">
    <text evidence="13">Primarily acts as an independent SigF regulator that is sensitive to the osmosensory signal, mediating the cross talk of PknD with the SigF regulon. Possesses both phosphatase and kinase activities. The kinase domain functions as a classic anti-sigma factor-like kinase to phosphorylate the anti-anti-sigma factor domain at the canonical regulatory site, and the phosphatase domain antagonizes this activity.</text>
</comment>
<dbReference type="GO" id="GO:0004722">
    <property type="term" value="F:protein serine/threonine phosphatase activity"/>
    <property type="evidence" value="ECO:0007669"/>
    <property type="project" value="UniProtKB-EC"/>
</dbReference>
<keyword evidence="3" id="KW-0808">Transferase</keyword>
<name>A0A6I6EYV0_9ACTN</name>
<dbReference type="Pfam" id="PF08448">
    <property type="entry name" value="PAS_4"/>
    <property type="match status" value="1"/>
</dbReference>
<dbReference type="FunFam" id="3.60.40.10:FF:000005">
    <property type="entry name" value="Serine/threonine protein phosphatase"/>
    <property type="match status" value="1"/>
</dbReference>
<dbReference type="InterPro" id="IPR003018">
    <property type="entry name" value="GAF"/>
</dbReference>
<evidence type="ECO:0000256" key="6">
    <source>
        <dbReference type="ARBA" id="ARBA00022777"/>
    </source>
</evidence>
<dbReference type="InterPro" id="IPR000014">
    <property type="entry name" value="PAS"/>
</dbReference>
<evidence type="ECO:0000256" key="16">
    <source>
        <dbReference type="SAM" id="MobiDB-lite"/>
    </source>
</evidence>
<evidence type="ECO:0000256" key="5">
    <source>
        <dbReference type="ARBA" id="ARBA00022741"/>
    </source>
</evidence>
<evidence type="ECO:0000256" key="8">
    <source>
        <dbReference type="ARBA" id="ARBA00022840"/>
    </source>
</evidence>
<comment type="catalytic activity">
    <reaction evidence="12">
        <text>O-phospho-L-seryl-[protein] + H2O = L-seryl-[protein] + phosphate</text>
        <dbReference type="Rhea" id="RHEA:20629"/>
        <dbReference type="Rhea" id="RHEA-COMP:9863"/>
        <dbReference type="Rhea" id="RHEA-COMP:11604"/>
        <dbReference type="ChEBI" id="CHEBI:15377"/>
        <dbReference type="ChEBI" id="CHEBI:29999"/>
        <dbReference type="ChEBI" id="CHEBI:43474"/>
        <dbReference type="ChEBI" id="CHEBI:83421"/>
        <dbReference type="EC" id="3.1.3.16"/>
    </reaction>
</comment>
<keyword evidence="4" id="KW-0479">Metal-binding</keyword>
<accession>A0A6I6EYV0</accession>
<dbReference type="InterPro" id="IPR001932">
    <property type="entry name" value="PPM-type_phosphatase-like_dom"/>
</dbReference>
<evidence type="ECO:0000256" key="1">
    <source>
        <dbReference type="ARBA" id="ARBA00013081"/>
    </source>
</evidence>
<dbReference type="Proteomes" id="UP000422572">
    <property type="component" value="Chromosome"/>
</dbReference>
<dbReference type="RefSeq" id="WP_156690696.1">
    <property type="nucleotide sequence ID" value="NZ_CP034279.1"/>
</dbReference>
<keyword evidence="11" id="KW-0464">Manganese</keyword>
<dbReference type="PANTHER" id="PTHR43156:SF2">
    <property type="entry name" value="STAGE II SPORULATION PROTEIN E"/>
    <property type="match status" value="1"/>
</dbReference>
<gene>
    <name evidence="18" type="ORF">EIZ62_00275</name>
</gene>
<dbReference type="InterPro" id="IPR035965">
    <property type="entry name" value="PAS-like_dom_sf"/>
</dbReference>
<keyword evidence="9" id="KW-0460">Magnesium</keyword>
<evidence type="ECO:0000256" key="4">
    <source>
        <dbReference type="ARBA" id="ARBA00022723"/>
    </source>
</evidence>